<evidence type="ECO:0000313" key="4">
    <source>
        <dbReference type="Proteomes" id="UP000236161"/>
    </source>
</evidence>
<feature type="region of interest" description="Disordered" evidence="1">
    <location>
        <begin position="201"/>
        <end position="227"/>
    </location>
</feature>
<dbReference type="Pfam" id="PF13837">
    <property type="entry name" value="Myb_DNA-bind_4"/>
    <property type="match status" value="1"/>
</dbReference>
<dbReference type="AlphaFoldDB" id="A0A2I0B7N6"/>
<dbReference type="OrthoDB" id="694532at2759"/>
<sequence>MGQDKLSIRKPSRTMPVDDRMTETEDETQLGPSNLRANKKSRDPNFSNEEKDRLILLITEKHNNGDVINENPMPLAWIEITTAYSSQVSTNKMAQQLKDSWKTLKKEYRSIMNLLGGVGGDGIQKPFTHYEAIGDLITNTYALGNHARSSVNYISTTESPKMDANVQVNANDFIEPIFDAKYVSGEGSSFAENYVFVEDNDVTRDPSSGSGGKRVTETSKERRRRKKSFTKDDVECLLSEARNKTNIALQAMQRAMPYTMEDAMKNFYEASGFQDGIPSFDFSKDEINIMSAPFNLSMIGKFPFGKSPLNKIRKFCGTSDLAGEPFVVPIDAKHVLVSPVKQDSKEYCRLFFPVISQSSSSLLSSSTNIPHTFVLFVFLLLFQFTFNS</sequence>
<evidence type="ECO:0000259" key="2">
    <source>
        <dbReference type="Pfam" id="PF13837"/>
    </source>
</evidence>
<feature type="region of interest" description="Disordered" evidence="1">
    <location>
        <begin position="1"/>
        <end position="46"/>
    </location>
</feature>
<dbReference type="InterPro" id="IPR044822">
    <property type="entry name" value="Myb_DNA-bind_4"/>
</dbReference>
<proteinExistence type="predicted"/>
<evidence type="ECO:0000256" key="1">
    <source>
        <dbReference type="SAM" id="MobiDB-lite"/>
    </source>
</evidence>
<reference evidence="3 4" key="1">
    <citation type="journal article" date="2017" name="Nature">
        <title>The Apostasia genome and the evolution of orchids.</title>
        <authorList>
            <person name="Zhang G.Q."/>
            <person name="Liu K.W."/>
            <person name="Li Z."/>
            <person name="Lohaus R."/>
            <person name="Hsiao Y.Y."/>
            <person name="Niu S.C."/>
            <person name="Wang J.Y."/>
            <person name="Lin Y.C."/>
            <person name="Xu Q."/>
            <person name="Chen L.J."/>
            <person name="Yoshida K."/>
            <person name="Fujiwara S."/>
            <person name="Wang Z.W."/>
            <person name="Zhang Y.Q."/>
            <person name="Mitsuda N."/>
            <person name="Wang M."/>
            <person name="Liu G.H."/>
            <person name="Pecoraro L."/>
            <person name="Huang H.X."/>
            <person name="Xiao X.J."/>
            <person name="Lin M."/>
            <person name="Wu X.Y."/>
            <person name="Wu W.L."/>
            <person name="Chen Y.Y."/>
            <person name="Chang S.B."/>
            <person name="Sakamoto S."/>
            <person name="Ohme-Takagi M."/>
            <person name="Yagi M."/>
            <person name="Zeng S.J."/>
            <person name="Shen C.Y."/>
            <person name="Yeh C.M."/>
            <person name="Luo Y.B."/>
            <person name="Tsai W.C."/>
            <person name="Van de Peer Y."/>
            <person name="Liu Z.J."/>
        </authorList>
    </citation>
    <scope>NUCLEOTIDE SEQUENCE [LARGE SCALE GENOMIC DNA]</scope>
    <source>
        <strain evidence="4">cv. Shenzhen</strain>
        <tissue evidence="3">Stem</tissue>
    </source>
</reference>
<gene>
    <name evidence="3" type="ORF">AXF42_Ash004822</name>
</gene>
<dbReference type="Proteomes" id="UP000236161">
    <property type="component" value="Unassembled WGS sequence"/>
</dbReference>
<name>A0A2I0B7N6_9ASPA</name>
<feature type="domain" description="Myb/SANT-like DNA-binding" evidence="2">
    <location>
        <begin position="44"/>
        <end position="133"/>
    </location>
</feature>
<accession>A0A2I0B7N6</accession>
<evidence type="ECO:0000313" key="3">
    <source>
        <dbReference type="EMBL" id="PKA63813.1"/>
    </source>
</evidence>
<keyword evidence="4" id="KW-1185">Reference proteome</keyword>
<organism evidence="3 4">
    <name type="scientific">Apostasia shenzhenica</name>
    <dbReference type="NCBI Taxonomy" id="1088818"/>
    <lineage>
        <taxon>Eukaryota</taxon>
        <taxon>Viridiplantae</taxon>
        <taxon>Streptophyta</taxon>
        <taxon>Embryophyta</taxon>
        <taxon>Tracheophyta</taxon>
        <taxon>Spermatophyta</taxon>
        <taxon>Magnoliopsida</taxon>
        <taxon>Liliopsida</taxon>
        <taxon>Asparagales</taxon>
        <taxon>Orchidaceae</taxon>
        <taxon>Apostasioideae</taxon>
        <taxon>Apostasia</taxon>
    </lineage>
</organism>
<protein>
    <recommendedName>
        <fullName evidence="2">Myb/SANT-like DNA-binding domain-containing protein</fullName>
    </recommendedName>
</protein>
<dbReference type="EMBL" id="KZ451906">
    <property type="protein sequence ID" value="PKA63813.1"/>
    <property type="molecule type" value="Genomic_DNA"/>
</dbReference>